<evidence type="ECO:0000313" key="12">
    <source>
        <dbReference type="Proteomes" id="UP000594263"/>
    </source>
</evidence>
<dbReference type="InterPro" id="IPR011050">
    <property type="entry name" value="Pectin_lyase_fold/virulence"/>
</dbReference>
<dbReference type="PANTHER" id="PTHR31375">
    <property type="match status" value="1"/>
</dbReference>
<dbReference type="InterPro" id="IPR000743">
    <property type="entry name" value="Glyco_hydro_28"/>
</dbReference>
<keyword evidence="12" id="KW-1185">Reference proteome</keyword>
<evidence type="ECO:0008006" key="13">
    <source>
        <dbReference type="Google" id="ProtNLM"/>
    </source>
</evidence>
<keyword evidence="4" id="KW-0964">Secreted</keyword>
<dbReference type="GO" id="GO:0048046">
    <property type="term" value="C:apoplast"/>
    <property type="evidence" value="ECO:0007669"/>
    <property type="project" value="EnsemblPlants"/>
</dbReference>
<dbReference type="GO" id="GO:0004650">
    <property type="term" value="F:polygalacturonase activity"/>
    <property type="evidence" value="ECO:0007669"/>
    <property type="project" value="EnsemblPlants"/>
</dbReference>
<keyword evidence="6 8" id="KW-0326">Glycosidase</keyword>
<dbReference type="Gramene" id="Kaladp0024s0108.1.v1.1">
    <property type="protein sequence ID" value="Kaladp0024s0108.1.v1.1"/>
    <property type="gene ID" value="Kaladp0024s0108.v1.1"/>
</dbReference>
<dbReference type="SUPFAM" id="SSF51126">
    <property type="entry name" value="Pectin lyase-like"/>
    <property type="match status" value="1"/>
</dbReference>
<keyword evidence="7" id="KW-0961">Cell wall biogenesis/degradation</keyword>
<evidence type="ECO:0000256" key="1">
    <source>
        <dbReference type="ARBA" id="ARBA00004191"/>
    </source>
</evidence>
<dbReference type="EnsemblPlants" id="Kaladp0024s0108.1.v1.1">
    <property type="protein sequence ID" value="Kaladp0024s0108.1.v1.1"/>
    <property type="gene ID" value="Kaladp0024s0108.v1.1"/>
</dbReference>
<organism evidence="11 12">
    <name type="scientific">Kalanchoe fedtschenkoi</name>
    <name type="common">Lavender scallops</name>
    <name type="synonym">South American air plant</name>
    <dbReference type="NCBI Taxonomy" id="63787"/>
    <lineage>
        <taxon>Eukaryota</taxon>
        <taxon>Viridiplantae</taxon>
        <taxon>Streptophyta</taxon>
        <taxon>Embryophyta</taxon>
        <taxon>Tracheophyta</taxon>
        <taxon>Spermatophyta</taxon>
        <taxon>Magnoliopsida</taxon>
        <taxon>eudicotyledons</taxon>
        <taxon>Gunneridae</taxon>
        <taxon>Pentapetalae</taxon>
        <taxon>Saxifragales</taxon>
        <taxon>Crassulaceae</taxon>
        <taxon>Kalanchoe</taxon>
    </lineage>
</organism>
<evidence type="ECO:0000256" key="5">
    <source>
        <dbReference type="ARBA" id="ARBA00022801"/>
    </source>
</evidence>
<evidence type="ECO:0000256" key="3">
    <source>
        <dbReference type="ARBA" id="ARBA00022512"/>
    </source>
</evidence>
<accession>A0A7N0ZS00</accession>
<name>A0A7N0ZS00_KALFE</name>
<dbReference type="Gene3D" id="2.160.20.10">
    <property type="entry name" value="Single-stranded right-handed beta-helix, Pectin lyase-like"/>
    <property type="match status" value="1"/>
</dbReference>
<keyword evidence="10" id="KW-0732">Signal</keyword>
<evidence type="ECO:0000256" key="8">
    <source>
        <dbReference type="RuleBase" id="RU361169"/>
    </source>
</evidence>
<protein>
    <recommendedName>
        <fullName evidence="13">Polygalacturonase</fullName>
    </recommendedName>
</protein>
<proteinExistence type="inferred from homology"/>
<evidence type="ECO:0000256" key="6">
    <source>
        <dbReference type="ARBA" id="ARBA00023295"/>
    </source>
</evidence>
<evidence type="ECO:0000313" key="11">
    <source>
        <dbReference type="EnsemblPlants" id="Kaladp0024s0108.1.v1.1"/>
    </source>
</evidence>
<feature type="signal peptide" evidence="10">
    <location>
        <begin position="1"/>
        <end position="23"/>
    </location>
</feature>
<evidence type="ECO:0000256" key="4">
    <source>
        <dbReference type="ARBA" id="ARBA00022525"/>
    </source>
</evidence>
<dbReference type="OMA" id="HIHHINC"/>
<sequence>MKTKITSSPLVCFILLLLFLAFAFPECSVEARKNKAHHAKKPKPQHKHRGKNHKGSHRADRSPSLPPPSQTSLTSFDVLSFGALGDGVADDSLAIVSAWNAACKVEKATIRIPAGYTFLTSSITLQGPCAPGLVLQVDGNLKAPPAEAKSWLKSSTLQWLNFKWTHNFTIQGSGSVDGQGSNWWSKSTPTQDYQIQKRSDSIPDIKPTAIRFYSSNNVTIRDINIVNSPQCHLKFDDGRGVKVTNITISSPEDSPNTDGIHLQRTRDVEIQHSSIASGDDCVSIQTGSANVHIHHINCGPGHGISIGGLGKDRTAACVSDIIVESVSMLKTMYGARIKTWQGGIGYVKNVTFSSMQVSDVKVPVMIDQFYCDKHRCKNQTDAVAISDIKFNEITGTFSSQPIYLACSSSTPCTGVDLINIQLKPTYGFHELQHQRQALCWNSYGKTQAPLVPSSIDYCLGRPDHSSSVRQPSRSSSDIKC</sequence>
<dbReference type="GO" id="GO:0052546">
    <property type="term" value="P:cell wall pectin metabolic process"/>
    <property type="evidence" value="ECO:0007669"/>
    <property type="project" value="EnsemblPlants"/>
</dbReference>
<evidence type="ECO:0000256" key="9">
    <source>
        <dbReference type="SAM" id="MobiDB-lite"/>
    </source>
</evidence>
<evidence type="ECO:0000256" key="7">
    <source>
        <dbReference type="ARBA" id="ARBA00023316"/>
    </source>
</evidence>
<feature type="compositionally biased region" description="Basic residues" evidence="9">
    <location>
        <begin position="34"/>
        <end position="56"/>
    </location>
</feature>
<comment type="subcellular location">
    <subcellularLocation>
        <location evidence="1">Secreted</location>
        <location evidence="1">Cell wall</location>
    </subcellularLocation>
</comment>
<dbReference type="Pfam" id="PF00295">
    <property type="entry name" value="Glyco_hydro_28"/>
    <property type="match status" value="1"/>
</dbReference>
<dbReference type="AlphaFoldDB" id="A0A7N0ZS00"/>
<feature type="region of interest" description="Disordered" evidence="9">
    <location>
        <begin position="34"/>
        <end position="71"/>
    </location>
</feature>
<evidence type="ECO:0000256" key="10">
    <source>
        <dbReference type="SAM" id="SignalP"/>
    </source>
</evidence>
<comment type="similarity">
    <text evidence="2 8">Belongs to the glycosyl hydrolase 28 family.</text>
</comment>
<keyword evidence="3" id="KW-0134">Cell wall</keyword>
<dbReference type="GO" id="GO:0045490">
    <property type="term" value="P:pectin catabolic process"/>
    <property type="evidence" value="ECO:0007669"/>
    <property type="project" value="EnsemblPlants"/>
</dbReference>
<reference evidence="11" key="1">
    <citation type="submission" date="2021-01" db="UniProtKB">
        <authorList>
            <consortium name="EnsemblPlants"/>
        </authorList>
    </citation>
    <scope>IDENTIFICATION</scope>
</reference>
<dbReference type="GO" id="GO:0060773">
    <property type="term" value="P:flower phyllotactic patterning"/>
    <property type="evidence" value="ECO:0007669"/>
    <property type="project" value="EnsemblPlants"/>
</dbReference>
<dbReference type="InterPro" id="IPR012334">
    <property type="entry name" value="Pectin_lyas_fold"/>
</dbReference>
<evidence type="ECO:0000256" key="2">
    <source>
        <dbReference type="ARBA" id="ARBA00008834"/>
    </source>
</evidence>
<keyword evidence="5 8" id="KW-0378">Hydrolase</keyword>
<dbReference type="GO" id="GO:0009826">
    <property type="term" value="P:unidimensional cell growth"/>
    <property type="evidence" value="ECO:0007669"/>
    <property type="project" value="EnsemblPlants"/>
</dbReference>
<feature type="chain" id="PRO_5029617287" description="Polygalacturonase" evidence="10">
    <location>
        <begin position="24"/>
        <end position="480"/>
    </location>
</feature>
<dbReference type="Proteomes" id="UP000594263">
    <property type="component" value="Unplaced"/>
</dbReference>